<keyword evidence="2" id="KW-1185">Reference proteome</keyword>
<accession>A0A2Z5GB85</accession>
<organism evidence="1 2">
    <name type="scientific">Acidisarcina polymorpha</name>
    <dbReference type="NCBI Taxonomy" id="2211140"/>
    <lineage>
        <taxon>Bacteria</taxon>
        <taxon>Pseudomonadati</taxon>
        <taxon>Acidobacteriota</taxon>
        <taxon>Terriglobia</taxon>
        <taxon>Terriglobales</taxon>
        <taxon>Acidobacteriaceae</taxon>
        <taxon>Acidisarcina</taxon>
    </lineage>
</organism>
<dbReference type="EMBL" id="CP030841">
    <property type="protein sequence ID" value="AXC15974.1"/>
    <property type="molecule type" value="Genomic_DNA"/>
</dbReference>
<geneLocation type="plasmid" evidence="2">
    <name>pacpol1</name>
</geneLocation>
<protein>
    <submittedName>
        <fullName evidence="1">Uncharacterized protein</fullName>
    </submittedName>
</protein>
<proteinExistence type="predicted"/>
<sequence length="58" mass="6275">MATSAVINLATSVAMLRLTAGRFIEVSPFGGDVVHLRESATAAMVDLFMRRLLLRQIG</sequence>
<name>A0A2Z5GB85_9BACT</name>
<reference evidence="1 2" key="1">
    <citation type="journal article" date="2018" name="Front. Microbiol.">
        <title>Hydrolytic Capabilities as a Key to Environmental Success: Chitinolytic and Cellulolytic Acidobacteria From Acidic Sub-arctic Soils and Boreal Peatlands.</title>
        <authorList>
            <person name="Belova S.E."/>
            <person name="Ravin N.V."/>
            <person name="Pankratov T.A."/>
            <person name="Rakitin A.L."/>
            <person name="Ivanova A.A."/>
            <person name="Beletsky A.V."/>
            <person name="Mardanov A.V."/>
            <person name="Sinninghe Damste J.S."/>
            <person name="Dedysh S.N."/>
        </authorList>
    </citation>
    <scope>NUCLEOTIDE SEQUENCE [LARGE SCALE GENOMIC DNA]</scope>
    <source>
        <strain evidence="1 2">SBC82</strain>
        <plasmid evidence="2">pacpol1</plasmid>
    </source>
</reference>
<keyword evidence="1" id="KW-0614">Plasmid</keyword>
<dbReference type="AlphaFoldDB" id="A0A2Z5GB85"/>
<dbReference type="KEGG" id="abas:ACPOL_6764"/>
<dbReference type="Proteomes" id="UP000253606">
    <property type="component" value="Plasmid pACPOL1"/>
</dbReference>
<gene>
    <name evidence="1" type="ORF">ACPOL_6764</name>
</gene>
<evidence type="ECO:0000313" key="2">
    <source>
        <dbReference type="Proteomes" id="UP000253606"/>
    </source>
</evidence>
<evidence type="ECO:0000313" key="1">
    <source>
        <dbReference type="EMBL" id="AXC15974.1"/>
    </source>
</evidence>